<keyword evidence="6" id="KW-0863">Zinc-finger</keyword>
<reference evidence="14 15" key="1">
    <citation type="submission" date="2020-11" db="EMBL/GenBank/DDBJ databases">
        <title>Kefir isolates.</title>
        <authorList>
            <person name="Marcisauskas S."/>
            <person name="Kim Y."/>
            <person name="Blasche S."/>
        </authorList>
    </citation>
    <scope>NUCLEOTIDE SEQUENCE [LARGE SCALE GENOMIC DNA]</scope>
    <source>
        <strain evidence="14 15">KR</strain>
    </source>
</reference>
<dbReference type="SUPFAM" id="SSF57667">
    <property type="entry name" value="beta-beta-alpha zinc fingers"/>
    <property type="match status" value="1"/>
</dbReference>
<dbReference type="Pfam" id="PF00180">
    <property type="entry name" value="Iso_dh"/>
    <property type="match status" value="1"/>
</dbReference>
<dbReference type="GO" id="GO:0006102">
    <property type="term" value="P:isocitrate metabolic process"/>
    <property type="evidence" value="ECO:0007669"/>
    <property type="project" value="InterPro"/>
</dbReference>
<dbReference type="GO" id="GO:0004450">
    <property type="term" value="F:isocitrate dehydrogenase (NADP+) activity"/>
    <property type="evidence" value="ECO:0007669"/>
    <property type="project" value="UniProtKB-EC"/>
</dbReference>
<accession>A0A9P6W2J6</accession>
<protein>
    <submittedName>
        <fullName evidence="14">Isocitrate dehydrogenase [NADP], mitochondrial (Oxalosuccinate decarboxylase)</fullName>
    </submittedName>
</protein>
<dbReference type="CDD" id="cd06257">
    <property type="entry name" value="DnaJ"/>
    <property type="match status" value="1"/>
</dbReference>
<feature type="compositionally biased region" description="Basic residues" evidence="12">
    <location>
        <begin position="493"/>
        <end position="503"/>
    </location>
</feature>
<feature type="compositionally biased region" description="Low complexity" evidence="12">
    <location>
        <begin position="569"/>
        <end position="578"/>
    </location>
</feature>
<feature type="region of interest" description="Disordered" evidence="12">
    <location>
        <begin position="691"/>
        <end position="711"/>
    </location>
</feature>
<evidence type="ECO:0000256" key="9">
    <source>
        <dbReference type="ARBA" id="ARBA00023002"/>
    </source>
</evidence>
<evidence type="ECO:0000256" key="10">
    <source>
        <dbReference type="ARBA" id="ARBA00023211"/>
    </source>
</evidence>
<dbReference type="Gene3D" id="1.10.287.110">
    <property type="entry name" value="DnaJ domain"/>
    <property type="match status" value="1"/>
</dbReference>
<keyword evidence="4" id="KW-0816">Tricarboxylic acid cycle</keyword>
<evidence type="ECO:0000256" key="5">
    <source>
        <dbReference type="ARBA" id="ARBA00022723"/>
    </source>
</evidence>
<evidence type="ECO:0000256" key="12">
    <source>
        <dbReference type="SAM" id="MobiDB-lite"/>
    </source>
</evidence>
<keyword evidence="7" id="KW-0862">Zinc</keyword>
<dbReference type="SUPFAM" id="SSF53659">
    <property type="entry name" value="Isocitrate/Isopropylmalate dehydrogenase-like"/>
    <property type="match status" value="1"/>
</dbReference>
<dbReference type="PRINTS" id="PR00625">
    <property type="entry name" value="JDOMAIN"/>
</dbReference>
<evidence type="ECO:0000256" key="11">
    <source>
        <dbReference type="ARBA" id="ARBA00023554"/>
    </source>
</evidence>
<sequence length="1137" mass="123672">MGAGASTQNGAGGGAGADLDHYQSKSLARPPLQNPKRQELTMDLQSSRSRSPPRKTKSKRLALKEHPDKNPHDIEGATKRFARVQAAYECLSDPQERAWYDDHREDINNGGGAAGGGGGTTEAEASYFDSVRRGTQKPRARATPARGLQTPHLLKFFSPSAWSGFDDSPTGFFNTFATLFSLLAADETSWSSPHLYPSFGTSSTSDQADLRAFYQAWTNFTTEKDFAWKDLYKVEEEMPRWQRREIEKENQRARQAAKREYNDAVRNLVLFVRRRDPRYSATSSSAARAAAEAEIRASLAAAARERAAERAAAAAAYRAQDWQEADEKAEAVHAMWDEVSDEEDVVEGSGDEEIVVVEEIVWCEACSKGYRSGGAWENHERSRKHVKNVERLIREMQLEDEELGLGTSSAAGHTPAVGDDSEAAPPVASTSRSPSPSPSRHKIATAKDAAALAESLADLDLSTHGGGDGARSDDDNDDDDEANWTAPTAAPTKKSKKKQRKKAQIVPGFDDNDDDDEVLGDSGPVSDVDLTDVIGMAPSGGRRKNKKGKGRQGARVASGAAAEGDDDVAGAASVSDQAGAEDEEARSAPVKKGISRSRARSPTLPPPGAGLEEGDGREPSLGVDGSDADEAKSSTQLSKKEKRRLKEAAKKATASGGGGAAEEVRCNVCSESFPSRSKLFQHINDTGHALADGAAGAGGGGGPRRKKGKREGDVKIKEICRVSFPGPAARRDLLLRSSMLRASQAASRSMLAPLGRLGSRMPGPAMQRSGLSTAAAAISAPRAMTGRMAGSGAISAGQVLLAGARRYATTEVGQEGAYANLRQRTDMQIKPEQRIKVQNPVVEVSPHLPLLHLHLGSFHHWRKLTPQCAPTDGRWHKIKEDLILPFLDVDLKYYDLGLEYRDQTDDQVTIDAAEAILKYGVGVKCATITPDEARVEEFKLKKMWKSPNGTIRNILGGTVFREPIIVEKVPKAVPGWTKPIIVGRHAFGDQYRSTDIVVPEAGKLELVYTPDDKAKQATNLEVFHFKGPGVGLAMYNTKQSITDFAQSSFKMAIEKKLPLYMSTKNTILKGYDGQWKDIFQEIYDTQYKAKFEELGIWYEHRLIDDMVAQMIKSSGGYVMALKNYDGFDFSLYTLQVR</sequence>
<dbReference type="InterPro" id="IPR013087">
    <property type="entry name" value="Znf_C2H2_type"/>
</dbReference>
<dbReference type="InterPro" id="IPR022755">
    <property type="entry name" value="Znf_C2H2_jaz"/>
</dbReference>
<dbReference type="SMART" id="SM01329">
    <property type="entry name" value="Iso_dh"/>
    <property type="match status" value="1"/>
</dbReference>
<dbReference type="GO" id="GO:0006739">
    <property type="term" value="P:NADP+ metabolic process"/>
    <property type="evidence" value="ECO:0007669"/>
    <property type="project" value="TreeGrafter"/>
</dbReference>
<feature type="compositionally biased region" description="Low complexity" evidence="12">
    <location>
        <begin position="553"/>
        <end position="562"/>
    </location>
</feature>
<dbReference type="PROSITE" id="PS50076">
    <property type="entry name" value="DNAJ_2"/>
    <property type="match status" value="1"/>
</dbReference>
<feature type="region of interest" description="Disordered" evidence="12">
    <location>
        <begin position="1"/>
        <end position="76"/>
    </location>
</feature>
<feature type="compositionally biased region" description="Low complexity" evidence="12">
    <location>
        <begin position="423"/>
        <end position="434"/>
    </location>
</feature>
<feature type="region of interest" description="Disordered" evidence="12">
    <location>
        <begin position="460"/>
        <end position="663"/>
    </location>
</feature>
<dbReference type="InterPro" id="IPR036236">
    <property type="entry name" value="Znf_C2H2_sf"/>
</dbReference>
<evidence type="ECO:0000256" key="1">
    <source>
        <dbReference type="ARBA" id="ARBA00001936"/>
    </source>
</evidence>
<feature type="compositionally biased region" description="Acidic residues" evidence="12">
    <location>
        <begin position="510"/>
        <end position="519"/>
    </location>
</feature>
<feature type="compositionally biased region" description="Basic residues" evidence="12">
    <location>
        <begin position="541"/>
        <end position="552"/>
    </location>
</feature>
<keyword evidence="9" id="KW-0560">Oxidoreductase</keyword>
<dbReference type="AlphaFoldDB" id="A0A9P6W2J6"/>
<dbReference type="SMART" id="SM00355">
    <property type="entry name" value="ZnF_C2H2"/>
    <property type="match status" value="2"/>
</dbReference>
<dbReference type="InterPro" id="IPR024084">
    <property type="entry name" value="IsoPropMal-DH-like_dom"/>
</dbReference>
<evidence type="ECO:0000256" key="8">
    <source>
        <dbReference type="ARBA" id="ARBA00022842"/>
    </source>
</evidence>
<dbReference type="NCBIfam" id="TIGR00127">
    <property type="entry name" value="nadp_idh_euk"/>
    <property type="match status" value="1"/>
</dbReference>
<evidence type="ECO:0000313" key="14">
    <source>
        <dbReference type="EMBL" id="KAG0660733.1"/>
    </source>
</evidence>
<evidence type="ECO:0000313" key="15">
    <source>
        <dbReference type="Proteomes" id="UP000777482"/>
    </source>
</evidence>
<feature type="region of interest" description="Disordered" evidence="12">
    <location>
        <begin position="406"/>
        <end position="448"/>
    </location>
</feature>
<keyword evidence="8" id="KW-0460">Magnesium</keyword>
<dbReference type="InterPro" id="IPR004790">
    <property type="entry name" value="Isocitrate_DH_NADP"/>
</dbReference>
<comment type="cofactor">
    <cofactor evidence="1">
        <name>Mn(2+)</name>
        <dbReference type="ChEBI" id="CHEBI:29035"/>
    </cofactor>
</comment>
<keyword evidence="15" id="KW-1185">Reference proteome</keyword>
<name>A0A9P6W2J6_RHOMI</name>
<gene>
    <name evidence="14" type="primary">IDP1_4</name>
    <name evidence="14" type="ORF">C6P46_004417</name>
</gene>
<dbReference type="Proteomes" id="UP000777482">
    <property type="component" value="Unassembled WGS sequence"/>
</dbReference>
<feature type="compositionally biased region" description="Basic and acidic residues" evidence="12">
    <location>
        <begin position="62"/>
        <end position="76"/>
    </location>
</feature>
<comment type="catalytic activity">
    <reaction evidence="11">
        <text>D-threo-isocitrate + NADP(+) = 2-oxoglutarate + CO2 + NADPH</text>
        <dbReference type="Rhea" id="RHEA:19629"/>
        <dbReference type="ChEBI" id="CHEBI:15562"/>
        <dbReference type="ChEBI" id="CHEBI:16526"/>
        <dbReference type="ChEBI" id="CHEBI:16810"/>
        <dbReference type="ChEBI" id="CHEBI:57783"/>
        <dbReference type="ChEBI" id="CHEBI:58349"/>
        <dbReference type="EC" id="1.1.1.42"/>
    </reaction>
</comment>
<comment type="caution">
    <text evidence="14">The sequence shown here is derived from an EMBL/GenBank/DDBJ whole genome shotgun (WGS) entry which is preliminary data.</text>
</comment>
<dbReference type="SUPFAM" id="SSF46565">
    <property type="entry name" value="Chaperone J-domain"/>
    <property type="match status" value="1"/>
</dbReference>
<dbReference type="SMART" id="SM00271">
    <property type="entry name" value="DnaJ"/>
    <property type="match status" value="1"/>
</dbReference>
<evidence type="ECO:0000256" key="4">
    <source>
        <dbReference type="ARBA" id="ARBA00022532"/>
    </source>
</evidence>
<keyword evidence="10" id="KW-0464">Manganese</keyword>
<dbReference type="PANTHER" id="PTHR11822">
    <property type="entry name" value="NADP-SPECIFIC ISOCITRATE DEHYDROGENASE"/>
    <property type="match status" value="1"/>
</dbReference>
<organism evidence="14 15">
    <name type="scientific">Rhodotorula mucilaginosa</name>
    <name type="common">Yeast</name>
    <name type="synonym">Rhodotorula rubra</name>
    <dbReference type="NCBI Taxonomy" id="5537"/>
    <lineage>
        <taxon>Eukaryota</taxon>
        <taxon>Fungi</taxon>
        <taxon>Dikarya</taxon>
        <taxon>Basidiomycota</taxon>
        <taxon>Pucciniomycotina</taxon>
        <taxon>Microbotryomycetes</taxon>
        <taxon>Sporidiobolales</taxon>
        <taxon>Sporidiobolaceae</taxon>
        <taxon>Rhodotorula</taxon>
    </lineage>
</organism>
<dbReference type="GO" id="GO:0005739">
    <property type="term" value="C:mitochondrion"/>
    <property type="evidence" value="ECO:0007669"/>
    <property type="project" value="TreeGrafter"/>
</dbReference>
<evidence type="ECO:0000259" key="13">
    <source>
        <dbReference type="PROSITE" id="PS50076"/>
    </source>
</evidence>
<dbReference type="InterPro" id="IPR054076">
    <property type="entry name" value="ZUO1-like_ZHD"/>
</dbReference>
<dbReference type="InterPro" id="IPR018253">
    <property type="entry name" value="DnaJ_domain_CS"/>
</dbReference>
<dbReference type="PROSITE" id="PS00028">
    <property type="entry name" value="ZINC_FINGER_C2H2_1"/>
    <property type="match status" value="2"/>
</dbReference>
<feature type="domain" description="J" evidence="13">
    <location>
        <begin position="20"/>
        <end position="104"/>
    </location>
</feature>
<dbReference type="InterPro" id="IPR036869">
    <property type="entry name" value="J_dom_sf"/>
</dbReference>
<dbReference type="PROSITE" id="PS00636">
    <property type="entry name" value="DNAJ_1"/>
    <property type="match status" value="1"/>
</dbReference>
<dbReference type="NCBIfam" id="NF006156">
    <property type="entry name" value="PRK08299.1"/>
    <property type="match status" value="1"/>
</dbReference>
<dbReference type="GO" id="GO:0006099">
    <property type="term" value="P:tricarboxylic acid cycle"/>
    <property type="evidence" value="ECO:0007669"/>
    <property type="project" value="UniProtKB-KW"/>
</dbReference>
<dbReference type="Gene3D" id="3.40.718.10">
    <property type="entry name" value="Isopropylmalate Dehydrogenase"/>
    <property type="match status" value="1"/>
</dbReference>
<feature type="non-terminal residue" evidence="14">
    <location>
        <position position="1"/>
    </location>
</feature>
<dbReference type="InterPro" id="IPR001623">
    <property type="entry name" value="DnaJ_domain"/>
</dbReference>
<evidence type="ECO:0000256" key="3">
    <source>
        <dbReference type="ARBA" id="ARBA00007769"/>
    </source>
</evidence>
<dbReference type="Pfam" id="PF21884">
    <property type="entry name" value="ZUO1-like_ZHD"/>
    <property type="match status" value="1"/>
</dbReference>
<evidence type="ECO:0000256" key="2">
    <source>
        <dbReference type="ARBA" id="ARBA00001946"/>
    </source>
</evidence>
<proteinExistence type="inferred from homology"/>
<dbReference type="PANTHER" id="PTHR11822:SF21">
    <property type="entry name" value="ISOCITRATE DEHYDROGENASE [NADP], MITOCHONDRIAL"/>
    <property type="match status" value="1"/>
</dbReference>
<comment type="cofactor">
    <cofactor evidence="2">
        <name>Mg(2+)</name>
        <dbReference type="ChEBI" id="CHEBI:18420"/>
    </cofactor>
</comment>
<evidence type="ECO:0000256" key="6">
    <source>
        <dbReference type="ARBA" id="ARBA00022771"/>
    </source>
</evidence>
<dbReference type="Pfam" id="PF00226">
    <property type="entry name" value="DnaJ"/>
    <property type="match status" value="1"/>
</dbReference>
<dbReference type="EMBL" id="PUHQ01000041">
    <property type="protein sequence ID" value="KAG0660733.1"/>
    <property type="molecule type" value="Genomic_DNA"/>
</dbReference>
<keyword evidence="5" id="KW-0479">Metal-binding</keyword>
<feature type="compositionally biased region" description="Basic residues" evidence="12">
    <location>
        <begin position="51"/>
        <end position="61"/>
    </location>
</feature>
<dbReference type="Pfam" id="PF12171">
    <property type="entry name" value="zf-C2H2_jaz"/>
    <property type="match status" value="1"/>
</dbReference>
<dbReference type="OrthoDB" id="248923at2759"/>
<evidence type="ECO:0000256" key="7">
    <source>
        <dbReference type="ARBA" id="ARBA00022833"/>
    </source>
</evidence>
<comment type="similarity">
    <text evidence="3">Belongs to the isocitrate and isopropylmalate dehydrogenases family.</text>
</comment>
<dbReference type="GO" id="GO:0008270">
    <property type="term" value="F:zinc ion binding"/>
    <property type="evidence" value="ECO:0007669"/>
    <property type="project" value="UniProtKB-KW"/>
</dbReference>